<dbReference type="PANTHER" id="PTHR40094:SF1">
    <property type="entry name" value="UBIQUITIN DOMAIN-CONTAINING PROTEIN"/>
    <property type="match status" value="1"/>
</dbReference>
<gene>
    <name evidence="5" type="ORF">SanaruYs_24330</name>
</gene>
<dbReference type="Pfam" id="PF07678">
    <property type="entry name" value="TED_complement"/>
    <property type="match status" value="1"/>
</dbReference>
<dbReference type="SUPFAM" id="SSF48239">
    <property type="entry name" value="Terpenoid cyclases/Protein prenyltransferases"/>
    <property type="match status" value="1"/>
</dbReference>
<dbReference type="InterPro" id="IPR047565">
    <property type="entry name" value="Alpha-macroglob_thiol-ester_cl"/>
</dbReference>
<dbReference type="Pfam" id="PF17973">
    <property type="entry name" value="bMG10"/>
    <property type="match status" value="1"/>
</dbReference>
<dbReference type="Gene3D" id="1.50.10.20">
    <property type="match status" value="1"/>
</dbReference>
<dbReference type="RefSeq" id="WP_127122842.1">
    <property type="nucleotide sequence ID" value="NZ_BHXQ01000004.1"/>
</dbReference>
<feature type="domain" description="Alpha-2-macroglobulin bait region" evidence="3">
    <location>
        <begin position="990"/>
        <end position="1132"/>
    </location>
</feature>
<name>A0A401UBC9_9BACT</name>
<reference evidence="5 6" key="1">
    <citation type="submission" date="2018-11" db="EMBL/GenBank/DDBJ databases">
        <title>Chryseotalea sanarue gen. nov., sp., nov., a member of the family Cytophagaceae, isolated from a brackish lake in Hamamatsu Japan.</title>
        <authorList>
            <person name="Maejima Y."/>
            <person name="Iino T."/>
            <person name="Muraguchi Y."/>
            <person name="Fukuda K."/>
            <person name="Ohkuma M."/>
            <person name="Moriuchi R."/>
            <person name="Dohra H."/>
            <person name="Kimbara K."/>
            <person name="Shintani M."/>
        </authorList>
    </citation>
    <scope>NUCLEOTIDE SEQUENCE [LARGE SCALE GENOMIC DNA]</scope>
    <source>
        <strain evidence="5 6">Ys</strain>
    </source>
</reference>
<dbReference type="InterPro" id="IPR041246">
    <property type="entry name" value="Bact_MG10"/>
</dbReference>
<dbReference type="EMBL" id="BHXQ01000004">
    <property type="protein sequence ID" value="GCC52197.1"/>
    <property type="molecule type" value="Genomic_DNA"/>
</dbReference>
<dbReference type="InterPro" id="IPR011625">
    <property type="entry name" value="A2M_N_BRD"/>
</dbReference>
<evidence type="ECO:0000256" key="2">
    <source>
        <dbReference type="ARBA" id="ARBA00022729"/>
    </source>
</evidence>
<dbReference type="OrthoDB" id="9767116at2"/>
<dbReference type="InterPro" id="IPR001599">
    <property type="entry name" value="Macroglobln_a2"/>
</dbReference>
<keyword evidence="6" id="KW-1185">Reference proteome</keyword>
<comment type="similarity">
    <text evidence="1">Belongs to the protease inhibitor I39 (alpha-2-macroglobulin) family. Bacterial alpha-2-macroglobulin subfamily.</text>
</comment>
<dbReference type="InterPro" id="IPR021868">
    <property type="entry name" value="Alpha_2_Macroglob_MG3"/>
</dbReference>
<dbReference type="SMART" id="SM01419">
    <property type="entry name" value="Thiol-ester_cl"/>
    <property type="match status" value="1"/>
</dbReference>
<dbReference type="InterPro" id="IPR051802">
    <property type="entry name" value="YfhM-like"/>
</dbReference>
<dbReference type="Gene3D" id="2.60.40.1930">
    <property type="match status" value="1"/>
</dbReference>
<dbReference type="Pfam" id="PF00207">
    <property type="entry name" value="A2M"/>
    <property type="match status" value="1"/>
</dbReference>
<dbReference type="InterPro" id="IPR041462">
    <property type="entry name" value="Bact_A2M_MG6"/>
</dbReference>
<sequence length="1861" mass="207040">MNPIFKKIGLAIVLLTLVVAAFFYFKSDKKQNLERTEIDPAFGEHISSYTSGVISSNARIIILLAKPLGDSSDIGQEVSAKLFDFNPTVKGKTIWVDTRTIEFTPSEKMNSGQVYKADFFLSKLTSVPPALSTFSFDFQVIGQNYELSIDNLKPYAKTDLKRQKIEGTVYTADLAEAAEVEKLLEATQESKKLAVTWSHAADGKLHSFVIEDVVRGEQSSKVKVLANGTVLRVAKVDEKEVEVPSLSDFKLMNAKVVQSPNQHIILQFSDPLKEKQNLDGLIRISNLSDLDFDIHDNEVWVYPPARQAGTKTIFIEAGIRNILDYRMKAAASAEVVFEQLTPAIRFTGKGTILPSTNGLVLPFEAVNLRAVEVDILKIFENNILQFLQSNNISGNYELNRVGTRILKKTIQLDNMGVTDFGKWNRFTLNLADLIKTEPGAIYQVKLNFNRSHSVYNCEGQEGTTETTDQFSTESSYEGGGYYEDGEYYEDEYYDYYDEEYDWEQRNNPCHSTFYRSDRSIRKNLLASDLGLTAKQGADGETTVFVTDLKTAEPLSGIEVEWYSYQQQVIGKANTDKDGKVSFKANPFVVVAKNGTQRGYLRIANGESLSLSSFDISGEVVQNGLKGFLYGERGVWRPGDSLYLTFLLEDKNKLLPPTHPVVLELSNPQGQVVNRLVRSTAENGFYKFATSTAVDAPTGNWQAKVKVGGSEFAQQVKIETVKPNRLKINLDLGVERITSPDVTADLEVKWLHGAPGRNLKSIFEVLLVKAPTTFAKYKDFVFEDPSRTFSSETQTLFEGSTDGEGKASFNGTLSTSDQVPGFLNAIFRGKVFEESGNFSIDRFSIPFSPYESYVGMKVPEGEKYTGILYLDKKHAIEVVTVNEDGVGVSRNGVEMTVYKLDWRWWWDNSSEYLANYVEGSYSKLIKREVINTVNGKSTWDFEIKSPDWGRYFVRACDPVSGHCTGKIVYVDEPGWGSRARNTGGSGGATILSFTTDKGNYNTGEKATLTIPGSANGRALVSIENGSKVLQTYWVETQAGETKFTFDVKPEMAPNVYVHVSLLQPHAQTTNDLPIRLYGVVPVRVEDPQTHLTPVIEMPEVLEPGEKVTIKISEKEKRRMSYTIAMVDEGLLDITRFKTPDPWNRFYARESLGVRTWDLYDYVIGSYGSHLERLIAVGGDEEGSAKDDDARANRFKPVVKYLGPFTLGAGDEDEHTFIMPQYIGSVKTMVVAAYEGAYGNAEKAVPVRKPLMVLATMPRVLGPQEKLKLPITLFTQEKSIKNVKVEVKTGGPLAIAGSATQNIVMSSAGDMTVEFDLDVKAAVGIGTVEVIATSGSFKAVDKIEIDVRNSNSPITRTTDAILEAGKSWSAEVAPFGLSGTNTAILEVSNMPPINLGSRLRYLIQYPHGCIEQTTSSVFPQLFLDNVKTLSENEKNTIQRNVTVGINRLKSFTQSDGGFGYWPGSAENSDPWGTTYAGHFLIEAEAKGYFVSSDMMKRWKNFQKNKAQEWRRNTGYYNSELMQAYRLYTLALAGSPELGAMNRLREYGDLPQTASWMLAAAYAKAGQPEAAKKIAENLSYVVKPYRELSYSYGSEVRDKALIMETMVALGDKPKAFEMLKELSKVLSNEGYWLSTQEVAFALKAIGSFVGMEKRGTLKFTYKINGKEVTASSELPMEQIIIPISGTTKQSVHVENESGAMLFSRIISTGTPARGNEVDEQQNLSLSVRYTTAEGADIDPATLEQGTEFIAEVSVFHNGIKNNYENLALAQVFPSGWEINNLRLQEAQQTVKSSAFTYQDIRDDRVYTYFNLYRGERKTFKVLLTASYTGTYYLPAVNCEAMYDNGIYARKKGMEVQVVKAAGVQ</sequence>
<dbReference type="InterPro" id="IPR002890">
    <property type="entry name" value="MG2"/>
</dbReference>
<dbReference type="Pfam" id="PF11974">
    <property type="entry name" value="bMG3"/>
    <property type="match status" value="1"/>
</dbReference>
<dbReference type="SMART" id="SM01359">
    <property type="entry name" value="A2M_N_2"/>
    <property type="match status" value="1"/>
</dbReference>
<dbReference type="GO" id="GO:0005615">
    <property type="term" value="C:extracellular space"/>
    <property type="evidence" value="ECO:0007669"/>
    <property type="project" value="InterPro"/>
</dbReference>
<evidence type="ECO:0000313" key="6">
    <source>
        <dbReference type="Proteomes" id="UP000288227"/>
    </source>
</evidence>
<dbReference type="InterPro" id="IPR011626">
    <property type="entry name" value="Alpha-macroglobulin_TED"/>
</dbReference>
<dbReference type="Pfam" id="PF17962">
    <property type="entry name" value="bMG6"/>
    <property type="match status" value="1"/>
</dbReference>
<dbReference type="GO" id="GO:0004866">
    <property type="term" value="F:endopeptidase inhibitor activity"/>
    <property type="evidence" value="ECO:0007669"/>
    <property type="project" value="InterPro"/>
</dbReference>
<evidence type="ECO:0000256" key="1">
    <source>
        <dbReference type="ARBA" id="ARBA00010556"/>
    </source>
</evidence>
<dbReference type="CDD" id="cd02891">
    <property type="entry name" value="A2M_like"/>
    <property type="match status" value="1"/>
</dbReference>
<dbReference type="InterPro" id="IPR008930">
    <property type="entry name" value="Terpenoid_cyclase/PrenylTrfase"/>
</dbReference>
<dbReference type="Pfam" id="PF07703">
    <property type="entry name" value="A2M_BRD"/>
    <property type="match status" value="1"/>
</dbReference>
<evidence type="ECO:0000259" key="3">
    <source>
        <dbReference type="SMART" id="SM01359"/>
    </source>
</evidence>
<dbReference type="Pfam" id="PF17972">
    <property type="entry name" value="bMG5"/>
    <property type="match status" value="1"/>
</dbReference>
<keyword evidence="2" id="KW-0732">Signal</keyword>
<feature type="domain" description="Alpha-2-macroglobulin" evidence="4">
    <location>
        <begin position="1196"/>
        <end position="1285"/>
    </location>
</feature>
<evidence type="ECO:0008006" key="7">
    <source>
        <dbReference type="Google" id="ProtNLM"/>
    </source>
</evidence>
<comment type="caution">
    <text evidence="5">The sequence shown here is derived from an EMBL/GenBank/DDBJ whole genome shotgun (WGS) entry which is preliminary data.</text>
</comment>
<dbReference type="Proteomes" id="UP000288227">
    <property type="component" value="Unassembled WGS sequence"/>
</dbReference>
<dbReference type="PANTHER" id="PTHR40094">
    <property type="entry name" value="ALPHA-2-MACROGLOBULIN HOMOLOG"/>
    <property type="match status" value="1"/>
</dbReference>
<protein>
    <recommendedName>
        <fullName evidence="7">Alpha-2-macroglobulin</fullName>
    </recommendedName>
</protein>
<organism evidence="5 6">
    <name type="scientific">Chryseotalea sanaruensis</name>
    <dbReference type="NCBI Taxonomy" id="2482724"/>
    <lineage>
        <taxon>Bacteria</taxon>
        <taxon>Pseudomonadati</taxon>
        <taxon>Bacteroidota</taxon>
        <taxon>Cytophagia</taxon>
        <taxon>Cytophagales</taxon>
        <taxon>Chryseotaleaceae</taxon>
        <taxon>Chryseotalea</taxon>
    </lineage>
</organism>
<proteinExistence type="inferred from homology"/>
<dbReference type="SMART" id="SM01360">
    <property type="entry name" value="A2M"/>
    <property type="match status" value="1"/>
</dbReference>
<dbReference type="Pfam" id="PF01835">
    <property type="entry name" value="MG2"/>
    <property type="match status" value="1"/>
</dbReference>
<evidence type="ECO:0000259" key="4">
    <source>
        <dbReference type="SMART" id="SM01360"/>
    </source>
</evidence>
<accession>A0A401UBC9</accession>
<dbReference type="InterPro" id="IPR041203">
    <property type="entry name" value="Bact_A2M_MG5"/>
</dbReference>
<evidence type="ECO:0000313" key="5">
    <source>
        <dbReference type="EMBL" id="GCC52197.1"/>
    </source>
</evidence>